<accession>A0A6N9JKI0</accession>
<organism evidence="2 3">
    <name type="scientific">Collinsella aerofaciens</name>
    <dbReference type="NCBI Taxonomy" id="74426"/>
    <lineage>
        <taxon>Bacteria</taxon>
        <taxon>Bacillati</taxon>
        <taxon>Actinomycetota</taxon>
        <taxon>Coriobacteriia</taxon>
        <taxon>Coriobacteriales</taxon>
        <taxon>Coriobacteriaceae</taxon>
        <taxon>Collinsella</taxon>
    </lineage>
</organism>
<dbReference type="AlphaFoldDB" id="A0A6N9JKI0"/>
<sequence>MTCLEADVHVWMGGKGGDGRKSRLCHVRCASVWMNKTSPCGKESDRMPCDSTSPLSRETDAPETIVKLECDIDDASPEVLAYAADRLREAGAREVHWLPLYCKKGRPGWQLQVICSHEDIERLQTIIFLETTTNAVRRQVMERVCLPRRFEQVTTPWGEVAVKVATLPDGSERAAPEYEDCARLAREHNVPLQRVMQAAQAAALQFE</sequence>
<gene>
    <name evidence="2" type="ORF">GT464_08240</name>
</gene>
<evidence type="ECO:0000313" key="3">
    <source>
        <dbReference type="Proteomes" id="UP000469380"/>
    </source>
</evidence>
<name>A0A6N9JKI0_9ACTN</name>
<reference evidence="2 3" key="1">
    <citation type="journal article" date="2019" name="Nat. Med.">
        <title>A library of human gut bacterial isolates paired with longitudinal multiomics data enables mechanistic microbiome research.</title>
        <authorList>
            <person name="Poyet M."/>
            <person name="Groussin M."/>
            <person name="Gibbons S.M."/>
            <person name="Avila-Pacheco J."/>
            <person name="Jiang X."/>
            <person name="Kearney S.M."/>
            <person name="Perrotta A.R."/>
            <person name="Berdy B."/>
            <person name="Zhao S."/>
            <person name="Lieberman T.D."/>
            <person name="Swanson P.K."/>
            <person name="Smith M."/>
            <person name="Roesemann S."/>
            <person name="Alexander J.E."/>
            <person name="Rich S.A."/>
            <person name="Livny J."/>
            <person name="Vlamakis H."/>
            <person name="Clish C."/>
            <person name="Bullock K."/>
            <person name="Deik A."/>
            <person name="Scott J."/>
            <person name="Pierce K.A."/>
            <person name="Xavier R.J."/>
            <person name="Alm E.J."/>
        </authorList>
    </citation>
    <scope>NUCLEOTIDE SEQUENCE [LARGE SCALE GENOMIC DNA]</scope>
    <source>
        <strain evidence="2 3">BIOML-A20</strain>
    </source>
</reference>
<dbReference type="InterPro" id="IPR002822">
    <property type="entry name" value="Ni_insertion"/>
</dbReference>
<proteinExistence type="predicted"/>
<dbReference type="PANTHER" id="PTHR36566:SF1">
    <property type="entry name" value="PYRIDINIUM-3,5-BISTHIOCARBOXYLIC ACID MONONUCLEOTIDE NICKEL INSERTION PROTEIN"/>
    <property type="match status" value="1"/>
</dbReference>
<dbReference type="EMBL" id="WWSR01000014">
    <property type="protein sequence ID" value="MZJ39929.1"/>
    <property type="molecule type" value="Genomic_DNA"/>
</dbReference>
<evidence type="ECO:0000313" key="2">
    <source>
        <dbReference type="EMBL" id="MZJ39929.1"/>
    </source>
</evidence>
<evidence type="ECO:0000256" key="1">
    <source>
        <dbReference type="ARBA" id="ARBA00022596"/>
    </source>
</evidence>
<dbReference type="Pfam" id="PF01969">
    <property type="entry name" value="Ni_insertion"/>
    <property type="match status" value="1"/>
</dbReference>
<dbReference type="Gene3D" id="3.10.20.300">
    <property type="entry name" value="mk0293 like domain"/>
    <property type="match status" value="1"/>
</dbReference>
<dbReference type="Gene3D" id="3.30.70.1380">
    <property type="entry name" value="Transcriptional regulatory protein pf0864 domain like"/>
    <property type="match status" value="1"/>
</dbReference>
<comment type="caution">
    <text evidence="2">The sequence shown here is derived from an EMBL/GenBank/DDBJ whole genome shotgun (WGS) entry which is preliminary data.</text>
</comment>
<protein>
    <submittedName>
        <fullName evidence="2">DUF111 family protein</fullName>
    </submittedName>
</protein>
<dbReference type="PANTHER" id="PTHR36566">
    <property type="entry name" value="NICKEL INSERTION PROTEIN-RELATED"/>
    <property type="match status" value="1"/>
</dbReference>
<keyword evidence="1" id="KW-0533">Nickel</keyword>
<dbReference type="Proteomes" id="UP000469380">
    <property type="component" value="Unassembled WGS sequence"/>
</dbReference>